<comment type="caution">
    <text evidence="1">The sequence shown here is derived from an EMBL/GenBank/DDBJ whole genome shotgun (WGS) entry which is preliminary data.</text>
</comment>
<dbReference type="EMBL" id="LAZR01006141">
    <property type="protein sequence ID" value="KKM94427.1"/>
    <property type="molecule type" value="Genomic_DNA"/>
</dbReference>
<gene>
    <name evidence="1" type="ORF">LCGC14_1198480</name>
</gene>
<name>A0A0F9PMF1_9ZZZZ</name>
<organism evidence="1">
    <name type="scientific">marine sediment metagenome</name>
    <dbReference type="NCBI Taxonomy" id="412755"/>
    <lineage>
        <taxon>unclassified sequences</taxon>
        <taxon>metagenomes</taxon>
        <taxon>ecological metagenomes</taxon>
    </lineage>
</organism>
<protein>
    <submittedName>
        <fullName evidence="1">Uncharacterized protein</fullName>
    </submittedName>
</protein>
<accession>A0A0F9PMF1</accession>
<evidence type="ECO:0000313" key="1">
    <source>
        <dbReference type="EMBL" id="KKM94427.1"/>
    </source>
</evidence>
<reference evidence="1" key="1">
    <citation type="journal article" date="2015" name="Nature">
        <title>Complex archaea that bridge the gap between prokaryotes and eukaryotes.</title>
        <authorList>
            <person name="Spang A."/>
            <person name="Saw J.H."/>
            <person name="Jorgensen S.L."/>
            <person name="Zaremba-Niedzwiedzka K."/>
            <person name="Martijn J."/>
            <person name="Lind A.E."/>
            <person name="van Eijk R."/>
            <person name="Schleper C."/>
            <person name="Guy L."/>
            <person name="Ettema T.J."/>
        </authorList>
    </citation>
    <scope>NUCLEOTIDE SEQUENCE</scope>
</reference>
<dbReference type="AlphaFoldDB" id="A0A0F9PMF1"/>
<sequence length="69" mass="8294">MNKQEFKDYCNEHANRIAVRETVDGKRGSYWLSELSKEVKDSHINRLWNKNRMPVRVKTEEEMKKEGLI</sequence>
<proteinExistence type="predicted"/>